<evidence type="ECO:0000256" key="1">
    <source>
        <dbReference type="SAM" id="MobiDB-lite"/>
    </source>
</evidence>
<evidence type="ECO:0000313" key="2">
    <source>
        <dbReference type="EMBL" id="CAB3976956.1"/>
    </source>
</evidence>
<reference evidence="2" key="1">
    <citation type="submission" date="2020-04" db="EMBL/GenBank/DDBJ databases">
        <authorList>
            <person name="Alioto T."/>
            <person name="Alioto T."/>
            <person name="Gomez Garrido J."/>
        </authorList>
    </citation>
    <scope>NUCLEOTIDE SEQUENCE</scope>
    <source>
        <strain evidence="2">A484AB</strain>
    </source>
</reference>
<proteinExistence type="predicted"/>
<dbReference type="OrthoDB" id="6426746at2759"/>
<dbReference type="AlphaFoldDB" id="A0A6S7FLX4"/>
<protein>
    <submittedName>
        <fullName evidence="2">Uncharacterized protein</fullName>
    </submittedName>
</protein>
<gene>
    <name evidence="2" type="ORF">PACLA_8A057348</name>
</gene>
<dbReference type="PANTHER" id="PTHR33568:SF3">
    <property type="entry name" value="DNA-DIRECTED DNA POLYMERASE"/>
    <property type="match status" value="1"/>
</dbReference>
<accession>A0A6S7FLX4</accession>
<sequence>MNSSQFDRPISLPSLPRDHLTPERFLATVERVVQSNNQFTLDDSLNVNVIHVEMPQGAGNGKRHDIVNLKAYLNKKAALCSGYCRGEKQKAVLSQMQEKALIKSPTTHVETYASCVTHRTVPLLSGNIAETERNVSNAIKTTTVQPKRYVIPWSNSTLEKTQYLCENGYNVIEIWTCDIQCELNNFKICEPLEPQQAFFGGCPNATHLYHEARDDDKIHYVDFCSLSLASGFPAGCDTDEKAEYISDYAAKQEIQLDQETDHQESFKTDHQESGDRSSRILA</sequence>
<organism evidence="2 3">
    <name type="scientific">Paramuricea clavata</name>
    <name type="common">Red gorgonian</name>
    <name type="synonym">Violescent sea-whip</name>
    <dbReference type="NCBI Taxonomy" id="317549"/>
    <lineage>
        <taxon>Eukaryota</taxon>
        <taxon>Metazoa</taxon>
        <taxon>Cnidaria</taxon>
        <taxon>Anthozoa</taxon>
        <taxon>Octocorallia</taxon>
        <taxon>Malacalcyonacea</taxon>
        <taxon>Plexauridae</taxon>
        <taxon>Paramuricea</taxon>
    </lineage>
</organism>
<evidence type="ECO:0000313" key="3">
    <source>
        <dbReference type="Proteomes" id="UP001152795"/>
    </source>
</evidence>
<keyword evidence="3" id="KW-1185">Reference proteome</keyword>
<comment type="caution">
    <text evidence="2">The sequence shown here is derived from an EMBL/GenBank/DDBJ whole genome shotgun (WGS) entry which is preliminary data.</text>
</comment>
<dbReference type="PANTHER" id="PTHR33568">
    <property type="entry name" value="DNA POLYMERASE"/>
    <property type="match status" value="1"/>
</dbReference>
<dbReference type="EMBL" id="CACRXK020000022">
    <property type="protein sequence ID" value="CAB3976956.1"/>
    <property type="molecule type" value="Genomic_DNA"/>
</dbReference>
<feature type="region of interest" description="Disordered" evidence="1">
    <location>
        <begin position="256"/>
        <end position="282"/>
    </location>
</feature>
<name>A0A6S7FLX4_PARCT</name>
<dbReference type="Proteomes" id="UP001152795">
    <property type="component" value="Unassembled WGS sequence"/>
</dbReference>
<feature type="compositionally biased region" description="Basic and acidic residues" evidence="1">
    <location>
        <begin position="259"/>
        <end position="282"/>
    </location>
</feature>